<name>A0A1I1XPI8_9BACT</name>
<dbReference type="CDD" id="cd00487">
    <property type="entry name" value="Pep_deformylase"/>
    <property type="match status" value="1"/>
</dbReference>
<dbReference type="RefSeq" id="WP_096331189.1">
    <property type="nucleotide sequence ID" value="NZ_FOMX01000008.1"/>
</dbReference>
<evidence type="ECO:0000256" key="4">
    <source>
        <dbReference type="ARBA" id="ARBA00022917"/>
    </source>
</evidence>
<dbReference type="Proteomes" id="UP000199400">
    <property type="component" value="Unassembled WGS sequence"/>
</dbReference>
<dbReference type="NCBIfam" id="TIGR00079">
    <property type="entry name" value="pept_deformyl"/>
    <property type="match status" value="1"/>
</dbReference>
<dbReference type="SUPFAM" id="SSF56420">
    <property type="entry name" value="Peptide deformylase"/>
    <property type="match status" value="1"/>
</dbReference>
<keyword evidence="4 5" id="KW-0648">Protein biosynthesis</keyword>
<dbReference type="GO" id="GO:0042586">
    <property type="term" value="F:peptide deformylase activity"/>
    <property type="evidence" value="ECO:0007669"/>
    <property type="project" value="UniProtKB-UniRule"/>
</dbReference>
<comment type="catalytic activity">
    <reaction evidence="5">
        <text>N-terminal N-formyl-L-methionyl-[peptide] + H2O = N-terminal L-methionyl-[peptide] + formate</text>
        <dbReference type="Rhea" id="RHEA:24420"/>
        <dbReference type="Rhea" id="RHEA-COMP:10639"/>
        <dbReference type="Rhea" id="RHEA-COMP:10640"/>
        <dbReference type="ChEBI" id="CHEBI:15377"/>
        <dbReference type="ChEBI" id="CHEBI:15740"/>
        <dbReference type="ChEBI" id="CHEBI:49298"/>
        <dbReference type="ChEBI" id="CHEBI:64731"/>
        <dbReference type="EC" id="3.5.1.88"/>
    </reaction>
</comment>
<dbReference type="AlphaFoldDB" id="A0A1I1XPI8"/>
<evidence type="ECO:0000313" key="7">
    <source>
        <dbReference type="Proteomes" id="UP000199400"/>
    </source>
</evidence>
<dbReference type="Pfam" id="PF01327">
    <property type="entry name" value="Pep_deformylase"/>
    <property type="match status" value="1"/>
</dbReference>
<feature type="binding site" evidence="5">
    <location>
        <position position="144"/>
    </location>
    <ligand>
        <name>Fe cation</name>
        <dbReference type="ChEBI" id="CHEBI:24875"/>
    </ligand>
</feature>
<evidence type="ECO:0000256" key="3">
    <source>
        <dbReference type="ARBA" id="ARBA00022801"/>
    </source>
</evidence>
<keyword evidence="3 5" id="KW-0378">Hydrolase</keyword>
<dbReference type="GO" id="GO:0006412">
    <property type="term" value="P:translation"/>
    <property type="evidence" value="ECO:0007669"/>
    <property type="project" value="UniProtKB-UniRule"/>
</dbReference>
<keyword evidence="2 5" id="KW-0479">Metal-binding</keyword>
<feature type="active site" evidence="5">
    <location>
        <position position="145"/>
    </location>
</feature>
<dbReference type="InterPro" id="IPR023635">
    <property type="entry name" value="Peptide_deformylase"/>
</dbReference>
<dbReference type="HAMAP" id="MF_00163">
    <property type="entry name" value="Pep_deformylase"/>
    <property type="match status" value="1"/>
</dbReference>
<dbReference type="NCBIfam" id="NF001159">
    <property type="entry name" value="PRK00150.1-3"/>
    <property type="match status" value="1"/>
</dbReference>
<dbReference type="PIRSF" id="PIRSF004749">
    <property type="entry name" value="Pep_def"/>
    <property type="match status" value="1"/>
</dbReference>
<reference evidence="7" key="1">
    <citation type="submission" date="2016-10" db="EMBL/GenBank/DDBJ databases">
        <authorList>
            <person name="Varghese N."/>
            <person name="Submissions S."/>
        </authorList>
    </citation>
    <scope>NUCLEOTIDE SEQUENCE [LARGE SCALE GENOMIC DNA]</scope>
    <source>
        <strain evidence="7">ATCC 25963</strain>
    </source>
</reference>
<evidence type="ECO:0000256" key="2">
    <source>
        <dbReference type="ARBA" id="ARBA00022723"/>
    </source>
</evidence>
<dbReference type="PRINTS" id="PR01576">
    <property type="entry name" value="PDEFORMYLASE"/>
</dbReference>
<dbReference type="PANTHER" id="PTHR10458">
    <property type="entry name" value="PEPTIDE DEFORMYLASE"/>
    <property type="match status" value="1"/>
</dbReference>
<dbReference type="STRING" id="54.SAMN02745121_02960"/>
<comment type="function">
    <text evidence="5">Removes the formyl group from the N-terminal Met of newly synthesized proteins. Requires at least a dipeptide for an efficient rate of reaction. N-terminal L-methionine is a prerequisite for activity but the enzyme has broad specificity at other positions.</text>
</comment>
<organism evidence="6 7">
    <name type="scientific">Nannocystis exedens</name>
    <dbReference type="NCBI Taxonomy" id="54"/>
    <lineage>
        <taxon>Bacteria</taxon>
        <taxon>Pseudomonadati</taxon>
        <taxon>Myxococcota</taxon>
        <taxon>Polyangia</taxon>
        <taxon>Nannocystales</taxon>
        <taxon>Nannocystaceae</taxon>
        <taxon>Nannocystis</taxon>
    </lineage>
</organism>
<evidence type="ECO:0000256" key="1">
    <source>
        <dbReference type="ARBA" id="ARBA00010759"/>
    </source>
</evidence>
<dbReference type="PANTHER" id="PTHR10458:SF22">
    <property type="entry name" value="PEPTIDE DEFORMYLASE"/>
    <property type="match status" value="1"/>
</dbReference>
<proteinExistence type="inferred from homology"/>
<sequence>MPILKVAQIGHPVLRQKAREVSREELLTPAFQAFIDSMIETMRDAQGAGLAANQVHEPVRVCVIEVKDNPRYPYKPNIPLTILVNPVLTPLCGTRFENYEGCLSVPDLRGIVYRSVEIRVEAWDRFGNPIDKVVRGVTAGTFQHECDHLDGMLFVDRVEDPRTFCTWKEFARQHEHRFREHVKELVEHYGS</sequence>
<gene>
    <name evidence="5" type="primary">def</name>
    <name evidence="6" type="ORF">SAMN02745121_02960</name>
</gene>
<accession>A0A1I1XPI8</accession>
<comment type="similarity">
    <text evidence="1 5">Belongs to the polypeptide deformylase family.</text>
</comment>
<feature type="binding site" evidence="5">
    <location>
        <position position="148"/>
    </location>
    <ligand>
        <name>Fe cation</name>
        <dbReference type="ChEBI" id="CHEBI:24875"/>
    </ligand>
</feature>
<evidence type="ECO:0000313" key="6">
    <source>
        <dbReference type="EMBL" id="SFE08578.1"/>
    </source>
</evidence>
<dbReference type="InterPro" id="IPR036821">
    <property type="entry name" value="Peptide_deformylase_sf"/>
</dbReference>
<keyword evidence="7" id="KW-1185">Reference proteome</keyword>
<keyword evidence="5" id="KW-0408">Iron</keyword>
<evidence type="ECO:0000256" key="5">
    <source>
        <dbReference type="HAMAP-Rule" id="MF_00163"/>
    </source>
</evidence>
<comment type="cofactor">
    <cofactor evidence="5">
        <name>Fe(2+)</name>
        <dbReference type="ChEBI" id="CHEBI:29033"/>
    </cofactor>
    <text evidence="5">Binds 1 Fe(2+) ion.</text>
</comment>
<dbReference type="OrthoDB" id="9804313at2"/>
<feature type="binding site" evidence="5">
    <location>
        <position position="102"/>
    </location>
    <ligand>
        <name>Fe cation</name>
        <dbReference type="ChEBI" id="CHEBI:24875"/>
    </ligand>
</feature>
<dbReference type="GO" id="GO:0046872">
    <property type="term" value="F:metal ion binding"/>
    <property type="evidence" value="ECO:0007669"/>
    <property type="project" value="UniProtKB-KW"/>
</dbReference>
<dbReference type="Gene3D" id="3.90.45.10">
    <property type="entry name" value="Peptide deformylase"/>
    <property type="match status" value="1"/>
</dbReference>
<dbReference type="EMBL" id="FOMX01000008">
    <property type="protein sequence ID" value="SFE08578.1"/>
    <property type="molecule type" value="Genomic_DNA"/>
</dbReference>
<dbReference type="EC" id="3.5.1.88" evidence="5"/>
<dbReference type="FunFam" id="3.90.45.10:FF:000003">
    <property type="entry name" value="Peptide deformylase"/>
    <property type="match status" value="1"/>
</dbReference>
<protein>
    <recommendedName>
        <fullName evidence="5">Peptide deformylase</fullName>
        <shortName evidence="5">PDF</shortName>
        <ecNumber evidence="5">3.5.1.88</ecNumber>
    </recommendedName>
    <alternativeName>
        <fullName evidence="5">Polypeptide deformylase</fullName>
    </alternativeName>
</protein>